<dbReference type="RefSeq" id="WP_152100403.1">
    <property type="nucleotide sequence ID" value="NZ_AP021861.1"/>
</dbReference>
<feature type="signal peptide" evidence="1">
    <location>
        <begin position="1"/>
        <end position="26"/>
    </location>
</feature>
<organism evidence="2 3">
    <name type="scientific">Lacipirellula parvula</name>
    <dbReference type="NCBI Taxonomy" id="2650471"/>
    <lineage>
        <taxon>Bacteria</taxon>
        <taxon>Pseudomonadati</taxon>
        <taxon>Planctomycetota</taxon>
        <taxon>Planctomycetia</taxon>
        <taxon>Pirellulales</taxon>
        <taxon>Lacipirellulaceae</taxon>
        <taxon>Lacipirellula</taxon>
    </lineage>
</organism>
<proteinExistence type="predicted"/>
<keyword evidence="3" id="KW-1185">Reference proteome</keyword>
<name>A0A5K7XIW5_9BACT</name>
<dbReference type="AlphaFoldDB" id="A0A5K7XIW5"/>
<dbReference type="Proteomes" id="UP000326837">
    <property type="component" value="Chromosome"/>
</dbReference>
<evidence type="ECO:0000313" key="2">
    <source>
        <dbReference type="EMBL" id="BBO34921.1"/>
    </source>
</evidence>
<keyword evidence="1" id="KW-0732">Signal</keyword>
<feature type="chain" id="PRO_5024939534" evidence="1">
    <location>
        <begin position="27"/>
        <end position="223"/>
    </location>
</feature>
<gene>
    <name evidence="2" type="ORF">PLANPX_4533</name>
</gene>
<sequence length="223" mass="24414">MPRTAVITLAAVATFAAVGLQQQASAQTIAYDHRSTVLGDHLAGASELVRANGQFLKDEADAAETWTRVTAASDQIQYNRATYRNDVKRMETEVREQKAGANRAKQQAEANAELAAALKLYESVQRGAGAWPTALTQARYAGSVATVSSLIRNWSPQHPSSDVYRSALATELGVLKARVTADRSLDFASRVDAVRAIKQLHQLAMMSPSEFPHQWEQRQFAMK</sequence>
<reference evidence="3" key="1">
    <citation type="submission" date="2019-10" db="EMBL/GenBank/DDBJ databases">
        <title>Lacipirellula parvula gen. nov., sp. nov., representing a lineage of planctomycetes widespread in freshwater anoxic habitats, and description of the family Lacipirellulaceae.</title>
        <authorList>
            <person name="Dedysh S.N."/>
            <person name="Kulichevskaya I.S."/>
            <person name="Beletsky A.V."/>
            <person name="Rakitin A.L."/>
            <person name="Mardanov A.V."/>
            <person name="Ivanova A.A."/>
            <person name="Saltykova V.X."/>
            <person name="Rijpstra W.I.C."/>
            <person name="Sinninghe Damste J.S."/>
            <person name="Ravin N.V."/>
        </authorList>
    </citation>
    <scope>NUCLEOTIDE SEQUENCE [LARGE SCALE GENOMIC DNA]</scope>
    <source>
        <strain evidence="3">PX69</strain>
    </source>
</reference>
<protein>
    <submittedName>
        <fullName evidence="2">Uncharacterized protein</fullName>
    </submittedName>
</protein>
<dbReference type="EMBL" id="AP021861">
    <property type="protein sequence ID" value="BBO34921.1"/>
    <property type="molecule type" value="Genomic_DNA"/>
</dbReference>
<evidence type="ECO:0000313" key="3">
    <source>
        <dbReference type="Proteomes" id="UP000326837"/>
    </source>
</evidence>
<accession>A0A5K7XIW5</accession>
<dbReference type="KEGG" id="lpav:PLANPX_4533"/>
<evidence type="ECO:0000256" key="1">
    <source>
        <dbReference type="SAM" id="SignalP"/>
    </source>
</evidence>